<organism evidence="1 2">
    <name type="scientific">Ancylostoma ceylanicum</name>
    <dbReference type="NCBI Taxonomy" id="53326"/>
    <lineage>
        <taxon>Eukaryota</taxon>
        <taxon>Metazoa</taxon>
        <taxon>Ecdysozoa</taxon>
        <taxon>Nematoda</taxon>
        <taxon>Chromadorea</taxon>
        <taxon>Rhabditida</taxon>
        <taxon>Rhabditina</taxon>
        <taxon>Rhabditomorpha</taxon>
        <taxon>Strongyloidea</taxon>
        <taxon>Ancylostomatidae</taxon>
        <taxon>Ancylostomatinae</taxon>
        <taxon>Ancylostoma</taxon>
    </lineage>
</organism>
<dbReference type="EMBL" id="JARK01001354">
    <property type="protein sequence ID" value="EYC21883.1"/>
    <property type="molecule type" value="Genomic_DNA"/>
</dbReference>
<comment type="caution">
    <text evidence="1">The sequence shown here is derived from an EMBL/GenBank/DDBJ whole genome shotgun (WGS) entry which is preliminary data.</text>
</comment>
<name>A0A016V571_9BILA</name>
<keyword evidence="2" id="KW-1185">Reference proteome</keyword>
<gene>
    <name evidence="1" type="primary">Acey_s0018.g3583</name>
    <name evidence="1" type="ORF">Y032_0018g3583</name>
</gene>
<dbReference type="Proteomes" id="UP000024635">
    <property type="component" value="Unassembled WGS sequence"/>
</dbReference>
<reference evidence="2" key="1">
    <citation type="journal article" date="2015" name="Nat. Genet.">
        <title>The genome and transcriptome of the zoonotic hookworm Ancylostoma ceylanicum identify infection-specific gene families.</title>
        <authorList>
            <person name="Schwarz E.M."/>
            <person name="Hu Y."/>
            <person name="Antoshechkin I."/>
            <person name="Miller M.M."/>
            <person name="Sternberg P.W."/>
            <person name="Aroian R.V."/>
        </authorList>
    </citation>
    <scope>NUCLEOTIDE SEQUENCE</scope>
    <source>
        <strain evidence="2">HY135</strain>
    </source>
</reference>
<dbReference type="AlphaFoldDB" id="A0A016V571"/>
<protein>
    <submittedName>
        <fullName evidence="1">Uncharacterized protein</fullName>
    </submittedName>
</protein>
<proteinExistence type="predicted"/>
<evidence type="ECO:0000313" key="1">
    <source>
        <dbReference type="EMBL" id="EYC21883.1"/>
    </source>
</evidence>
<evidence type="ECO:0000313" key="2">
    <source>
        <dbReference type="Proteomes" id="UP000024635"/>
    </source>
</evidence>
<sequence length="92" mass="10090">MLTLGNLSGNSLGLDVSFRLLKVNVQHHSTVPIVDTSVNAFTLGNPMINAAPGRIPFCQFNLSYHNSPQTLPSQEVEFCSSQINLLFSFSHK</sequence>
<accession>A0A016V571</accession>